<dbReference type="InterPro" id="IPR047817">
    <property type="entry name" value="ABC2_TM_bact-type"/>
</dbReference>
<protein>
    <recommendedName>
        <fullName evidence="6">Transport permease protein</fullName>
    </recommendedName>
</protein>
<dbReference type="PROSITE" id="PS51012">
    <property type="entry name" value="ABC_TM2"/>
    <property type="match status" value="1"/>
</dbReference>
<dbReference type="Pfam" id="PF01061">
    <property type="entry name" value="ABC2_membrane"/>
    <property type="match status" value="1"/>
</dbReference>
<dbReference type="PANTHER" id="PTHR43077">
    <property type="entry name" value="TRANSPORT PERMEASE YVFS-RELATED"/>
    <property type="match status" value="1"/>
</dbReference>
<feature type="domain" description="ABC transmembrane type-2" evidence="7">
    <location>
        <begin position="52"/>
        <end position="279"/>
    </location>
</feature>
<keyword evidence="9" id="KW-1185">Reference proteome</keyword>
<proteinExistence type="inferred from homology"/>
<evidence type="ECO:0000256" key="6">
    <source>
        <dbReference type="RuleBase" id="RU361157"/>
    </source>
</evidence>
<evidence type="ECO:0000256" key="5">
    <source>
        <dbReference type="ARBA" id="ARBA00023136"/>
    </source>
</evidence>
<keyword evidence="6" id="KW-0813">Transport</keyword>
<dbReference type="Proteomes" id="UP001595528">
    <property type="component" value="Unassembled WGS sequence"/>
</dbReference>
<sequence>MNAPRHGLHPRQKARQALERIVAQPSPVPAGATAQVGTFALRTLLRLRREPEQLFDILVTPVMFVVIFTYLFGGALAGSPAAYLQFLLPGILVQTMVFTTIHTGVNLNTDLSKGVYDRFRSMPLWAPAPIVGAMLGDTLRYTIAAVIVFAIGFVMGFRAEGGLSGLLLSVLLLNLFAFGLGWIFIAMALVIRTPATLMNMSWLLVMPVTFASNIYVHADTMPPWLSAIVAVNPVTLLVTALRTVLQDGTAPLEIALALIAPLALTVVGAPLVMRLYRRER</sequence>
<evidence type="ECO:0000256" key="2">
    <source>
        <dbReference type="ARBA" id="ARBA00022475"/>
    </source>
</evidence>
<gene>
    <name evidence="8" type="ORF">ACFOGJ_12705</name>
</gene>
<keyword evidence="3 6" id="KW-0812">Transmembrane</keyword>
<reference evidence="9" key="1">
    <citation type="journal article" date="2019" name="Int. J. Syst. Evol. Microbiol.">
        <title>The Global Catalogue of Microorganisms (GCM) 10K type strain sequencing project: providing services to taxonomists for standard genome sequencing and annotation.</title>
        <authorList>
            <consortium name="The Broad Institute Genomics Platform"/>
            <consortium name="The Broad Institute Genome Sequencing Center for Infectious Disease"/>
            <person name="Wu L."/>
            <person name="Ma J."/>
        </authorList>
    </citation>
    <scope>NUCLEOTIDE SEQUENCE [LARGE SCALE GENOMIC DNA]</scope>
    <source>
        <strain evidence="9">KCTC 42964</strain>
    </source>
</reference>
<evidence type="ECO:0000313" key="9">
    <source>
        <dbReference type="Proteomes" id="UP001595528"/>
    </source>
</evidence>
<keyword evidence="2 6" id="KW-1003">Cell membrane</keyword>
<comment type="subcellular location">
    <subcellularLocation>
        <location evidence="6">Cell inner membrane</location>
        <topology evidence="6">Multi-pass membrane protein</topology>
    </subcellularLocation>
    <subcellularLocation>
        <location evidence="1">Cell membrane</location>
        <topology evidence="1">Multi-pass membrane protein</topology>
    </subcellularLocation>
</comment>
<dbReference type="PIRSF" id="PIRSF006648">
    <property type="entry name" value="DrrB"/>
    <property type="match status" value="1"/>
</dbReference>
<dbReference type="InterPro" id="IPR013525">
    <property type="entry name" value="ABC2_TM"/>
</dbReference>
<feature type="transmembrane region" description="Helical" evidence="6">
    <location>
        <begin position="54"/>
        <end position="77"/>
    </location>
</feature>
<feature type="transmembrane region" description="Helical" evidence="6">
    <location>
        <begin position="141"/>
        <end position="159"/>
    </location>
</feature>
<comment type="similarity">
    <text evidence="6">Belongs to the ABC-2 integral membrane protein family.</text>
</comment>
<name>A0ABV7L0Z8_9PROT</name>
<feature type="transmembrane region" description="Helical" evidence="6">
    <location>
        <begin position="254"/>
        <end position="276"/>
    </location>
</feature>
<organism evidence="8 9">
    <name type="scientific">Marinibaculum pumilum</name>
    <dbReference type="NCBI Taxonomy" id="1766165"/>
    <lineage>
        <taxon>Bacteria</taxon>
        <taxon>Pseudomonadati</taxon>
        <taxon>Pseudomonadota</taxon>
        <taxon>Alphaproteobacteria</taxon>
        <taxon>Rhodospirillales</taxon>
        <taxon>Rhodospirillaceae</taxon>
        <taxon>Marinibaculum</taxon>
    </lineage>
</organism>
<evidence type="ECO:0000313" key="8">
    <source>
        <dbReference type="EMBL" id="MFC3228099.1"/>
    </source>
</evidence>
<keyword evidence="4 6" id="KW-1133">Transmembrane helix</keyword>
<evidence type="ECO:0000256" key="3">
    <source>
        <dbReference type="ARBA" id="ARBA00022692"/>
    </source>
</evidence>
<dbReference type="RefSeq" id="WP_379900893.1">
    <property type="nucleotide sequence ID" value="NZ_JBHRTR010000027.1"/>
</dbReference>
<dbReference type="EMBL" id="JBHRTR010000027">
    <property type="protein sequence ID" value="MFC3228099.1"/>
    <property type="molecule type" value="Genomic_DNA"/>
</dbReference>
<dbReference type="InterPro" id="IPR051328">
    <property type="entry name" value="T7SS_ABC-Transporter"/>
</dbReference>
<dbReference type="InterPro" id="IPR000412">
    <property type="entry name" value="ABC_2_transport"/>
</dbReference>
<accession>A0ABV7L0Z8</accession>
<feature type="transmembrane region" description="Helical" evidence="6">
    <location>
        <begin position="166"/>
        <end position="191"/>
    </location>
</feature>
<evidence type="ECO:0000259" key="7">
    <source>
        <dbReference type="PROSITE" id="PS51012"/>
    </source>
</evidence>
<dbReference type="PANTHER" id="PTHR43077:SF8">
    <property type="entry name" value="DOXORUBICIN RESISTANCE ABC TRANSPORTER PERMEASE PROTEIN DRRB"/>
    <property type="match status" value="1"/>
</dbReference>
<feature type="transmembrane region" description="Helical" evidence="6">
    <location>
        <begin position="197"/>
        <end position="216"/>
    </location>
</feature>
<keyword evidence="5 6" id="KW-0472">Membrane</keyword>
<feature type="transmembrane region" description="Helical" evidence="6">
    <location>
        <begin position="83"/>
        <end position="107"/>
    </location>
</feature>
<evidence type="ECO:0000256" key="4">
    <source>
        <dbReference type="ARBA" id="ARBA00022989"/>
    </source>
</evidence>
<feature type="transmembrane region" description="Helical" evidence="6">
    <location>
        <begin position="223"/>
        <end position="242"/>
    </location>
</feature>
<comment type="caution">
    <text evidence="8">The sequence shown here is derived from an EMBL/GenBank/DDBJ whole genome shotgun (WGS) entry which is preliminary data.</text>
</comment>
<evidence type="ECO:0000256" key="1">
    <source>
        <dbReference type="ARBA" id="ARBA00004651"/>
    </source>
</evidence>